<dbReference type="InterPro" id="IPR049039">
    <property type="entry name" value="RMD1-3_a_helical_rpt"/>
</dbReference>
<dbReference type="Pfam" id="PF21033">
    <property type="entry name" value="RMD1-3"/>
    <property type="match status" value="2"/>
</dbReference>
<feature type="coiled-coil region" evidence="9">
    <location>
        <begin position="79"/>
        <end position="106"/>
    </location>
</feature>
<evidence type="ECO:0000256" key="2">
    <source>
        <dbReference type="ARBA" id="ARBA00022692"/>
    </source>
</evidence>
<evidence type="ECO:0000313" key="12">
    <source>
        <dbReference type="EMBL" id="NXD97805.1"/>
    </source>
</evidence>
<comment type="similarity">
    <text evidence="6">Belongs to the RMDN family.</text>
</comment>
<protein>
    <recommendedName>
        <fullName evidence="7">Regulator of microtubule dynamics protein 2</fullName>
    </recommendedName>
    <alternativeName>
        <fullName evidence="8">Protein FAM82A1</fullName>
    </alternativeName>
</protein>
<dbReference type="InterPro" id="IPR011990">
    <property type="entry name" value="TPR-like_helical_dom_sf"/>
</dbReference>
<dbReference type="SUPFAM" id="SSF48452">
    <property type="entry name" value="TPR-like"/>
    <property type="match status" value="1"/>
</dbReference>
<feature type="transmembrane region" description="Helical" evidence="11">
    <location>
        <begin position="6"/>
        <end position="27"/>
    </location>
</feature>
<gene>
    <name evidence="12" type="primary">Rmdn2</name>
    <name evidence="12" type="ORF">CHAPAP_R10475</name>
</gene>
<comment type="subcellular location">
    <subcellularLocation>
        <location evidence="1">Membrane</location>
        <topology evidence="1">Single-pass membrane protein</topology>
    </subcellularLocation>
</comment>
<evidence type="ECO:0000256" key="5">
    <source>
        <dbReference type="ARBA" id="ARBA00023136"/>
    </source>
</evidence>
<dbReference type="GO" id="GO:0005739">
    <property type="term" value="C:mitochondrion"/>
    <property type="evidence" value="ECO:0007669"/>
    <property type="project" value="TreeGrafter"/>
</dbReference>
<organism evidence="12 13">
    <name type="scientific">Chaetorhynchus papuensis</name>
    <name type="common">pygmy drongo</name>
    <dbReference type="NCBI Taxonomy" id="254446"/>
    <lineage>
        <taxon>Eukaryota</taxon>
        <taxon>Metazoa</taxon>
        <taxon>Chordata</taxon>
        <taxon>Craniata</taxon>
        <taxon>Vertebrata</taxon>
        <taxon>Euteleostomi</taxon>
        <taxon>Archelosauria</taxon>
        <taxon>Archosauria</taxon>
        <taxon>Dinosauria</taxon>
        <taxon>Saurischia</taxon>
        <taxon>Theropoda</taxon>
        <taxon>Coelurosauria</taxon>
        <taxon>Aves</taxon>
        <taxon>Neognathae</taxon>
        <taxon>Neoaves</taxon>
        <taxon>Telluraves</taxon>
        <taxon>Australaves</taxon>
        <taxon>Passeriformes</taxon>
        <taxon>Rhipiduridae</taxon>
        <taxon>Chaetorhynchus</taxon>
    </lineage>
</organism>
<dbReference type="Gene3D" id="1.25.40.10">
    <property type="entry name" value="Tetratricopeptide repeat domain"/>
    <property type="match status" value="1"/>
</dbReference>
<reference evidence="12 13" key="1">
    <citation type="submission" date="2019-09" db="EMBL/GenBank/DDBJ databases">
        <title>Bird 10,000 Genomes (B10K) Project - Family phase.</title>
        <authorList>
            <person name="Zhang G."/>
        </authorList>
    </citation>
    <scope>NUCLEOTIDE SEQUENCE [LARGE SCALE GENOMIC DNA]</scope>
    <source>
        <strain evidence="12">B10K-CU-031-19</strain>
        <tissue evidence="12">Muscle</tissue>
    </source>
</reference>
<keyword evidence="3 11" id="KW-1133">Transmembrane helix</keyword>
<dbReference type="PANTHER" id="PTHR16056">
    <property type="entry name" value="REGULATOR OF MICROTUBULE DYNAMICS PROTEIN"/>
    <property type="match status" value="1"/>
</dbReference>
<keyword evidence="2 11" id="KW-0812">Transmembrane</keyword>
<name>A0A7K8IZ04_9PASS</name>
<sequence>MSPFENKGLILGIMAGTAGLSLVLIWYRKIRKPGAALRVRAFQDIGNRINSVVLQNEAPNEQGAVMVLHGRQLQILEKLNGLLLSVDELKREVEFLKEAIPKLEELVRNELQGKGDVQRVSPSHRATRRRKAEIASGARETTSSEEAESEGGYLTAHTDSEGDSEEEKRCMKSPDAMVKSEEDEDLFNFLQQVDNLHKGSEDDKKKGFRLLLEKVDKYENCVDFLWRLARAYGDLFEMTTDAEEKRKYYVCVFFFSPLRFAIMCGYMSQFESVQNKIRNGYLFKEHLDKAIELKPQDPFLYYLNGRWCYSVAQLSWIEKKVAAALFGTPPTSTVEEALQNFLKAEEMHPGYSKCNYVYLAKCYKDLGQKNNALKYCDSALSILSVTNEDKEAQKDLEALLLTLKL</sequence>
<accession>A0A7K8IZ04</accession>
<feature type="region of interest" description="Disordered" evidence="10">
    <location>
        <begin position="115"/>
        <end position="168"/>
    </location>
</feature>
<evidence type="ECO:0000256" key="3">
    <source>
        <dbReference type="ARBA" id="ARBA00022989"/>
    </source>
</evidence>
<keyword evidence="4 9" id="KW-0175">Coiled coil</keyword>
<evidence type="ECO:0000256" key="4">
    <source>
        <dbReference type="ARBA" id="ARBA00023054"/>
    </source>
</evidence>
<evidence type="ECO:0000256" key="6">
    <source>
        <dbReference type="ARBA" id="ARBA00038360"/>
    </source>
</evidence>
<evidence type="ECO:0000313" key="13">
    <source>
        <dbReference type="Proteomes" id="UP000541605"/>
    </source>
</evidence>
<dbReference type="GO" id="GO:0097431">
    <property type="term" value="C:mitotic spindle pole"/>
    <property type="evidence" value="ECO:0007669"/>
    <property type="project" value="TreeGrafter"/>
</dbReference>
<comment type="caution">
    <text evidence="12">The sequence shown here is derived from an EMBL/GenBank/DDBJ whole genome shotgun (WGS) entry which is preliminary data.</text>
</comment>
<keyword evidence="13" id="KW-1185">Reference proteome</keyword>
<evidence type="ECO:0000256" key="9">
    <source>
        <dbReference type="SAM" id="Coils"/>
    </source>
</evidence>
<evidence type="ECO:0000256" key="1">
    <source>
        <dbReference type="ARBA" id="ARBA00004167"/>
    </source>
</evidence>
<evidence type="ECO:0000256" key="11">
    <source>
        <dbReference type="SAM" id="Phobius"/>
    </source>
</evidence>
<feature type="non-terminal residue" evidence="12">
    <location>
        <position position="405"/>
    </location>
</feature>
<feature type="non-terminal residue" evidence="12">
    <location>
        <position position="1"/>
    </location>
</feature>
<dbReference type="GO" id="GO:0016020">
    <property type="term" value="C:membrane"/>
    <property type="evidence" value="ECO:0007669"/>
    <property type="project" value="UniProtKB-SubCell"/>
</dbReference>
<dbReference type="AlphaFoldDB" id="A0A7K8IZ04"/>
<feature type="transmembrane region" description="Helical" evidence="11">
    <location>
        <begin position="248"/>
        <end position="268"/>
    </location>
</feature>
<dbReference type="GO" id="GO:0005876">
    <property type="term" value="C:spindle microtubule"/>
    <property type="evidence" value="ECO:0007669"/>
    <property type="project" value="TreeGrafter"/>
</dbReference>
<proteinExistence type="inferred from homology"/>
<evidence type="ECO:0000256" key="8">
    <source>
        <dbReference type="ARBA" id="ARBA00041609"/>
    </source>
</evidence>
<dbReference type="EMBL" id="VWYX01000885">
    <property type="protein sequence ID" value="NXD97805.1"/>
    <property type="molecule type" value="Genomic_DNA"/>
</dbReference>
<evidence type="ECO:0000256" key="7">
    <source>
        <dbReference type="ARBA" id="ARBA00039964"/>
    </source>
</evidence>
<keyword evidence="5 11" id="KW-0472">Membrane</keyword>
<dbReference type="Proteomes" id="UP000541605">
    <property type="component" value="Unassembled WGS sequence"/>
</dbReference>
<dbReference type="PANTHER" id="PTHR16056:SF15">
    <property type="entry name" value="REGULATOR OF MICROTUBULE DYNAMICS PROTEIN 2"/>
    <property type="match status" value="1"/>
</dbReference>
<dbReference type="GO" id="GO:0008017">
    <property type="term" value="F:microtubule binding"/>
    <property type="evidence" value="ECO:0007669"/>
    <property type="project" value="TreeGrafter"/>
</dbReference>
<evidence type="ECO:0000256" key="10">
    <source>
        <dbReference type="SAM" id="MobiDB-lite"/>
    </source>
</evidence>